<dbReference type="InterPro" id="IPR007731">
    <property type="entry name" value="DUF669"/>
</dbReference>
<protein>
    <recommendedName>
        <fullName evidence="2">DUF669 domain-containing protein</fullName>
    </recommendedName>
</protein>
<comment type="caution">
    <text evidence="1">The sequence shown here is derived from an EMBL/GenBank/DDBJ whole genome shotgun (WGS) entry which is preliminary data.</text>
</comment>
<accession>A0A0F9G721</accession>
<evidence type="ECO:0000313" key="1">
    <source>
        <dbReference type="EMBL" id="KKL59057.1"/>
    </source>
</evidence>
<evidence type="ECO:0008006" key="2">
    <source>
        <dbReference type="Google" id="ProtNLM"/>
    </source>
</evidence>
<dbReference type="AlphaFoldDB" id="A0A0F9G721"/>
<reference evidence="1" key="1">
    <citation type="journal article" date="2015" name="Nature">
        <title>Complex archaea that bridge the gap between prokaryotes and eukaryotes.</title>
        <authorList>
            <person name="Spang A."/>
            <person name="Saw J.H."/>
            <person name="Jorgensen S.L."/>
            <person name="Zaremba-Niedzwiedzka K."/>
            <person name="Martijn J."/>
            <person name="Lind A.E."/>
            <person name="van Eijk R."/>
            <person name="Schleper C."/>
            <person name="Guy L."/>
            <person name="Ettema T.J."/>
        </authorList>
    </citation>
    <scope>NUCLEOTIDE SEQUENCE</scope>
</reference>
<name>A0A0F9G721_9ZZZZ</name>
<organism evidence="1">
    <name type="scientific">marine sediment metagenome</name>
    <dbReference type="NCBI Taxonomy" id="412755"/>
    <lineage>
        <taxon>unclassified sequences</taxon>
        <taxon>metagenomes</taxon>
        <taxon>ecological metagenomes</taxon>
    </lineage>
</organism>
<dbReference type="EMBL" id="LAZR01029614">
    <property type="protein sequence ID" value="KKL59057.1"/>
    <property type="molecule type" value="Genomic_DNA"/>
</dbReference>
<proteinExistence type="predicted"/>
<dbReference type="Pfam" id="PF05037">
    <property type="entry name" value="DUF669"/>
    <property type="match status" value="1"/>
</dbReference>
<gene>
    <name evidence="1" type="ORF">LCGC14_2219130</name>
</gene>
<sequence>MNIDFPKIDISGNTEIYPEGVYKVRIDRHEPCTASTGTEQIRWFSKVTEGEFKGKSMVDHTPLTEASQWKIGSFIHHSGIDIKKLPKLNTDSTTFQQILNKVDGREMYWYVIQSVFNGKTSNKVQEYKRVNEDEPLEEIQLEEVPEFLK</sequence>